<dbReference type="HOGENOM" id="CLU_1656307_0_0_1"/>
<feature type="region of interest" description="Disordered" evidence="1">
    <location>
        <begin position="45"/>
        <end position="80"/>
    </location>
</feature>
<feature type="compositionally biased region" description="Polar residues" evidence="1">
    <location>
        <begin position="61"/>
        <end position="80"/>
    </location>
</feature>
<feature type="region of interest" description="Disordered" evidence="1">
    <location>
        <begin position="102"/>
        <end position="138"/>
    </location>
</feature>
<protein>
    <submittedName>
        <fullName evidence="2">Uncharacterized protein</fullName>
    </submittedName>
</protein>
<dbReference type="EMBL" id="JQFK01001488">
    <property type="protein sequence ID" value="KGK34587.1"/>
    <property type="molecule type" value="Genomic_DNA"/>
</dbReference>
<evidence type="ECO:0000256" key="1">
    <source>
        <dbReference type="SAM" id="MobiDB-lite"/>
    </source>
</evidence>
<feature type="non-terminal residue" evidence="2">
    <location>
        <position position="1"/>
    </location>
</feature>
<sequence length="160" mass="17213">TDKVVTAISNVKELGKTKTLYAQSNTDSTTVNSTPLNKLVIAEEDENQSESVEQGEGDGIGNNNTTYCDDQNQIQTSETSNAISINSGVNMKSNIRSNMSFFKSPASNDVTKETVRTSSDISNANANSNSNSNLKSVEALLQNSKATLESSLFKRPHAEN</sequence>
<proteinExistence type="predicted"/>
<gene>
    <name evidence="2" type="ORF">JL09_g6265</name>
</gene>
<comment type="caution">
    <text evidence="2">The sequence shown here is derived from an EMBL/GenBank/DDBJ whole genome shotgun (WGS) entry which is preliminary data.</text>
</comment>
<reference evidence="3" key="1">
    <citation type="journal article" date="2014" name="Microb. Cell Fact.">
        <title>Exploiting Issatchenkia orientalis SD108 for succinic acid production.</title>
        <authorList>
            <person name="Xiao H."/>
            <person name="Shao Z."/>
            <person name="Jiang Y."/>
            <person name="Dole S."/>
            <person name="Zhao H."/>
        </authorList>
    </citation>
    <scope>NUCLEOTIDE SEQUENCE [LARGE SCALE GENOMIC DNA]</scope>
    <source>
        <strain evidence="3">SD108</strain>
    </source>
</reference>
<dbReference type="VEuPathDB" id="FungiDB:C5L36_0A01620"/>
<feature type="compositionally biased region" description="Low complexity" evidence="1">
    <location>
        <begin position="118"/>
        <end position="133"/>
    </location>
</feature>
<accession>A0A099NRL4</accession>
<evidence type="ECO:0000313" key="2">
    <source>
        <dbReference type="EMBL" id="KGK34587.1"/>
    </source>
</evidence>
<feature type="compositionally biased region" description="Acidic residues" evidence="1">
    <location>
        <begin position="45"/>
        <end position="56"/>
    </location>
</feature>
<organism evidence="2 3">
    <name type="scientific">Pichia kudriavzevii</name>
    <name type="common">Yeast</name>
    <name type="synonym">Issatchenkia orientalis</name>
    <dbReference type="NCBI Taxonomy" id="4909"/>
    <lineage>
        <taxon>Eukaryota</taxon>
        <taxon>Fungi</taxon>
        <taxon>Dikarya</taxon>
        <taxon>Ascomycota</taxon>
        <taxon>Saccharomycotina</taxon>
        <taxon>Pichiomycetes</taxon>
        <taxon>Pichiales</taxon>
        <taxon>Pichiaceae</taxon>
        <taxon>Pichia</taxon>
    </lineage>
</organism>
<name>A0A099NRL4_PICKU</name>
<dbReference type="Proteomes" id="UP000029867">
    <property type="component" value="Unassembled WGS sequence"/>
</dbReference>
<dbReference type="AlphaFoldDB" id="A0A099NRL4"/>
<evidence type="ECO:0000313" key="3">
    <source>
        <dbReference type="Proteomes" id="UP000029867"/>
    </source>
</evidence>